<dbReference type="EMBL" id="RHIB01000003">
    <property type="protein sequence ID" value="RNA66823.1"/>
    <property type="molecule type" value="Genomic_DNA"/>
</dbReference>
<dbReference type="PANTHER" id="PTHR43739:SF5">
    <property type="entry name" value="EXO-ALPHA-SIALIDASE"/>
    <property type="match status" value="1"/>
</dbReference>
<dbReference type="RefSeq" id="WP_122900650.1">
    <property type="nucleotide sequence ID" value="NZ_RHIB01000003.1"/>
</dbReference>
<protein>
    <recommendedName>
        <fullName evidence="3">Glycosyl hydrolase</fullName>
    </recommendedName>
</protein>
<dbReference type="OrthoDB" id="9757947at2"/>
<dbReference type="AlphaFoldDB" id="A0A3M7TMG3"/>
<keyword evidence="2" id="KW-1185">Reference proteome</keyword>
<comment type="caution">
    <text evidence="1">The sequence shown here is derived from an EMBL/GenBank/DDBJ whole genome shotgun (WGS) entry which is preliminary data.</text>
</comment>
<dbReference type="SUPFAM" id="SSF110296">
    <property type="entry name" value="Oligoxyloglucan reducing end-specific cellobiohydrolase"/>
    <property type="match status" value="1"/>
</dbReference>
<name>A0A3M7TMG3_9BACI</name>
<proteinExistence type="predicted"/>
<dbReference type="Pfam" id="PF02012">
    <property type="entry name" value="BNR"/>
    <property type="match status" value="1"/>
</dbReference>
<reference evidence="1 2" key="1">
    <citation type="submission" date="2018-10" db="EMBL/GenBank/DDBJ databases">
        <title>Bacillus Keqinensis sp. nov., a moderately halophilic bacterium isolated from a saline-alkaline lake.</title>
        <authorList>
            <person name="Wang H."/>
        </authorList>
    </citation>
    <scope>NUCLEOTIDE SEQUENCE [LARGE SCALE GENOMIC DNA]</scope>
    <source>
        <strain evidence="1 2">KQ-3</strain>
    </source>
</reference>
<organism evidence="1 2">
    <name type="scientific">Alteribacter keqinensis</name>
    <dbReference type="NCBI Taxonomy" id="2483800"/>
    <lineage>
        <taxon>Bacteria</taxon>
        <taxon>Bacillati</taxon>
        <taxon>Bacillota</taxon>
        <taxon>Bacilli</taxon>
        <taxon>Bacillales</taxon>
        <taxon>Bacillaceae</taxon>
        <taxon>Alteribacter</taxon>
    </lineage>
</organism>
<evidence type="ECO:0008006" key="3">
    <source>
        <dbReference type="Google" id="ProtNLM"/>
    </source>
</evidence>
<dbReference type="Gene3D" id="2.130.10.10">
    <property type="entry name" value="YVTN repeat-like/Quinoprotein amine dehydrogenase"/>
    <property type="match status" value="1"/>
</dbReference>
<dbReference type="CDD" id="cd15482">
    <property type="entry name" value="Sialidase_non-viral"/>
    <property type="match status" value="1"/>
</dbReference>
<dbReference type="Proteomes" id="UP000278746">
    <property type="component" value="Unassembled WGS sequence"/>
</dbReference>
<gene>
    <name evidence="1" type="ORF">EBO34_16585</name>
</gene>
<evidence type="ECO:0000313" key="2">
    <source>
        <dbReference type="Proteomes" id="UP000278746"/>
    </source>
</evidence>
<dbReference type="InterPro" id="IPR052025">
    <property type="entry name" value="Xyloglucanase_GH74"/>
</dbReference>
<dbReference type="InterPro" id="IPR015943">
    <property type="entry name" value="WD40/YVTN_repeat-like_dom_sf"/>
</dbReference>
<dbReference type="GO" id="GO:0010411">
    <property type="term" value="P:xyloglucan metabolic process"/>
    <property type="evidence" value="ECO:0007669"/>
    <property type="project" value="TreeGrafter"/>
</dbReference>
<evidence type="ECO:0000313" key="1">
    <source>
        <dbReference type="EMBL" id="RNA66823.1"/>
    </source>
</evidence>
<accession>A0A3M7TMG3</accession>
<dbReference type="PANTHER" id="PTHR43739">
    <property type="entry name" value="XYLOGLUCANASE (EUROFUNG)"/>
    <property type="match status" value="1"/>
</dbReference>
<dbReference type="InterPro" id="IPR002860">
    <property type="entry name" value="BNR_rpt"/>
</dbReference>
<sequence>MVNIYFSSHGSIVHVVGEGDSWSVNDVDLEKGDIQSLAVDPYSGAIFAGTFDHGLYRSENGGETFERIGEDVLHERVTALHVAPLQGGGTYGTLYAGTEPSELYRSADGGETWKRMPALTELPSKSEWSFPPRPETHHVQAIATNYHEPGLILAGIELGGVMRSVDSGDTFEDRKEGSQFDVHDIVLHPIEKDVIYEAAGGGFAVSQDAGRTWSTDNQGLGDFTYLVQAATDPSDHNVVIAAGAEGPGTAYVPDTARYRLFRKEGTSPWERIADGLPEEEGTTVPHLLTHTGEPGAFYAVCNRGIYRSADQGESWTELPLEWPPFLQKQRINAACIKEI</sequence>